<dbReference type="EMBL" id="LR031880">
    <property type="protein sequence ID" value="VDD60873.1"/>
    <property type="molecule type" value="Genomic_DNA"/>
</dbReference>
<evidence type="ECO:0000313" key="2">
    <source>
        <dbReference type="EMBL" id="VDD60873.1"/>
    </source>
</evidence>
<gene>
    <name evidence="2" type="ORF">BOLC6T36326H</name>
</gene>
<evidence type="ECO:0000256" key="1">
    <source>
        <dbReference type="SAM" id="MobiDB-lite"/>
    </source>
</evidence>
<dbReference type="AlphaFoldDB" id="A0A3P6FRI3"/>
<name>A0A3P6FRI3_BRAOL</name>
<protein>
    <submittedName>
        <fullName evidence="2">Uncharacterized protein</fullName>
    </submittedName>
</protein>
<accession>A0A3P6FRI3</accession>
<feature type="compositionally biased region" description="Basic and acidic residues" evidence="1">
    <location>
        <begin position="22"/>
        <end position="54"/>
    </location>
</feature>
<reference evidence="2" key="1">
    <citation type="submission" date="2018-11" db="EMBL/GenBank/DDBJ databases">
        <authorList>
            <consortium name="Genoscope - CEA"/>
            <person name="William W."/>
        </authorList>
    </citation>
    <scope>NUCLEOTIDE SEQUENCE</scope>
</reference>
<organism evidence="2">
    <name type="scientific">Brassica oleracea</name>
    <name type="common">Wild cabbage</name>
    <dbReference type="NCBI Taxonomy" id="3712"/>
    <lineage>
        <taxon>Eukaryota</taxon>
        <taxon>Viridiplantae</taxon>
        <taxon>Streptophyta</taxon>
        <taxon>Embryophyta</taxon>
        <taxon>Tracheophyta</taxon>
        <taxon>Spermatophyta</taxon>
        <taxon>Magnoliopsida</taxon>
        <taxon>eudicotyledons</taxon>
        <taxon>Gunneridae</taxon>
        <taxon>Pentapetalae</taxon>
        <taxon>rosids</taxon>
        <taxon>malvids</taxon>
        <taxon>Brassicales</taxon>
        <taxon>Brassicaceae</taxon>
        <taxon>Brassiceae</taxon>
        <taxon>Brassica</taxon>
    </lineage>
</organism>
<sequence>MAGDVGETNDRFFKSGEAAVDQEDKIVVPPKKEPKVEKKKKPEHEHESEFGEEK</sequence>
<feature type="region of interest" description="Disordered" evidence="1">
    <location>
        <begin position="1"/>
        <end position="54"/>
    </location>
</feature>
<proteinExistence type="predicted"/>